<proteinExistence type="predicted"/>
<protein>
    <recommendedName>
        <fullName evidence="2">Gfo/Idh/MocA-like oxidoreductase N-terminal domain-containing protein</fullName>
    </recommendedName>
</protein>
<organism evidence="1">
    <name type="scientific">marine metagenome</name>
    <dbReference type="NCBI Taxonomy" id="408172"/>
    <lineage>
        <taxon>unclassified sequences</taxon>
        <taxon>metagenomes</taxon>
        <taxon>ecological metagenomes</taxon>
    </lineage>
</organism>
<evidence type="ECO:0008006" key="2">
    <source>
        <dbReference type="Google" id="ProtNLM"/>
    </source>
</evidence>
<evidence type="ECO:0000313" key="1">
    <source>
        <dbReference type="EMBL" id="SVC79472.1"/>
    </source>
</evidence>
<sequence>MFLLPHNKKLKKPKNGCPRGFGRPIALIMNSLHQSRRRFILQSGKLVAAGAALSSTGPFLLSAEKGSPNERVRFGAIGVGGRGTSDANAARRFADVVAVC</sequence>
<feature type="non-terminal residue" evidence="1">
    <location>
        <position position="100"/>
    </location>
</feature>
<name>A0A382Q4T8_9ZZZZ</name>
<dbReference type="EMBL" id="UINC01111335">
    <property type="protein sequence ID" value="SVC79472.1"/>
    <property type="molecule type" value="Genomic_DNA"/>
</dbReference>
<accession>A0A382Q4T8</accession>
<reference evidence="1" key="1">
    <citation type="submission" date="2018-05" db="EMBL/GenBank/DDBJ databases">
        <authorList>
            <person name="Lanie J.A."/>
            <person name="Ng W.-L."/>
            <person name="Kazmierczak K.M."/>
            <person name="Andrzejewski T.M."/>
            <person name="Davidsen T.M."/>
            <person name="Wayne K.J."/>
            <person name="Tettelin H."/>
            <person name="Glass J.I."/>
            <person name="Rusch D."/>
            <person name="Podicherti R."/>
            <person name="Tsui H.-C.T."/>
            <person name="Winkler M.E."/>
        </authorList>
    </citation>
    <scope>NUCLEOTIDE SEQUENCE</scope>
</reference>
<dbReference type="AlphaFoldDB" id="A0A382Q4T8"/>
<gene>
    <name evidence="1" type="ORF">METZ01_LOCUS332326</name>
</gene>